<dbReference type="STRING" id="1797110.A3841_16025"/>
<feature type="domain" description="Glycosyltransferase 2-like" evidence="2">
    <location>
        <begin position="8"/>
        <end position="132"/>
    </location>
</feature>
<dbReference type="RefSeq" id="WP_073851988.1">
    <property type="nucleotide sequence ID" value="NZ_LVWA01000005.1"/>
</dbReference>
<keyword evidence="1" id="KW-1133">Transmembrane helix</keyword>
<dbReference type="Gene3D" id="3.90.550.10">
    <property type="entry name" value="Spore Coat Polysaccharide Biosynthesis Protein SpsA, Chain A"/>
    <property type="match status" value="1"/>
</dbReference>
<evidence type="ECO:0000313" key="3">
    <source>
        <dbReference type="EMBL" id="OKL39883.1"/>
    </source>
</evidence>
<evidence type="ECO:0000313" key="4">
    <source>
        <dbReference type="Proteomes" id="UP000186551"/>
    </source>
</evidence>
<dbReference type="InterPro" id="IPR029044">
    <property type="entry name" value="Nucleotide-diphossugar_trans"/>
</dbReference>
<accession>A0A1Q5PCG2</accession>
<comment type="caution">
    <text evidence="3">The sequence shown here is derived from an EMBL/GenBank/DDBJ whole genome shotgun (WGS) entry which is preliminary data.</text>
</comment>
<name>A0A1Q5PCG2_9BACT</name>
<dbReference type="OrthoDB" id="6307329at2"/>
<evidence type="ECO:0000259" key="2">
    <source>
        <dbReference type="Pfam" id="PF00535"/>
    </source>
</evidence>
<dbReference type="Pfam" id="PF00535">
    <property type="entry name" value="Glycos_transf_2"/>
    <property type="match status" value="1"/>
</dbReference>
<dbReference type="PANTHER" id="PTHR43685:SF2">
    <property type="entry name" value="GLYCOSYLTRANSFERASE 2-LIKE DOMAIN-CONTAINING PROTEIN"/>
    <property type="match status" value="1"/>
</dbReference>
<evidence type="ECO:0000256" key="1">
    <source>
        <dbReference type="SAM" id="Phobius"/>
    </source>
</evidence>
<gene>
    <name evidence="3" type="ORF">A3841_16025</name>
</gene>
<keyword evidence="1" id="KW-0472">Membrane</keyword>
<reference evidence="3 4" key="1">
    <citation type="submission" date="2016-03" db="EMBL/GenBank/DDBJ databases">
        <title>Genome sequence of Pontibacter sp. nov., of the family cytophagaceae, isolated from marine sediment of the Yellow Sea, China.</title>
        <authorList>
            <person name="Zhang G."/>
            <person name="Zhang R."/>
        </authorList>
    </citation>
    <scope>NUCLEOTIDE SEQUENCE [LARGE SCALE GENOMIC DNA]</scope>
    <source>
        <strain evidence="3 4">S10-8</strain>
    </source>
</reference>
<keyword evidence="1" id="KW-0812">Transmembrane</keyword>
<sequence>MGVETLVSVVVPLYNKEDYILDTVKSILDQTFSDFELLIINDGSIDNSLERLKGISDSRVKVINQENQGVSAARNKGVKLASGKWVAFLDADDYWDQTFLEKLTRLINQYPDGKIFSSGRRLRFKDKIEEYNNPLLPDPGSSASVDYIQIIEKYLPPIHSSSCLICRDLLVESSGFRPGMRKFEDHDLWIRLAYNRPVFFLNDPLLTYRKDVEVKFSGSKCTLTAPDFIAYLSTLADIKSKVINLEHIVCIENYAFRFCIYNFVLHANSFISKEKKEILCLMKGLLGKYHYTILYFIMTLKPSLLNLLLLMYRKVK</sequence>
<dbReference type="InterPro" id="IPR050834">
    <property type="entry name" value="Glycosyltransf_2"/>
</dbReference>
<dbReference type="Proteomes" id="UP000186551">
    <property type="component" value="Unassembled WGS sequence"/>
</dbReference>
<dbReference type="InterPro" id="IPR001173">
    <property type="entry name" value="Glyco_trans_2-like"/>
</dbReference>
<dbReference type="EMBL" id="LVWA01000005">
    <property type="protein sequence ID" value="OKL39883.1"/>
    <property type="molecule type" value="Genomic_DNA"/>
</dbReference>
<organism evidence="3 4">
    <name type="scientific">Pontibacter flavimaris</name>
    <dbReference type="NCBI Taxonomy" id="1797110"/>
    <lineage>
        <taxon>Bacteria</taxon>
        <taxon>Pseudomonadati</taxon>
        <taxon>Bacteroidota</taxon>
        <taxon>Cytophagia</taxon>
        <taxon>Cytophagales</taxon>
        <taxon>Hymenobacteraceae</taxon>
        <taxon>Pontibacter</taxon>
    </lineage>
</organism>
<dbReference type="SUPFAM" id="SSF53448">
    <property type="entry name" value="Nucleotide-diphospho-sugar transferases"/>
    <property type="match status" value="1"/>
</dbReference>
<feature type="transmembrane region" description="Helical" evidence="1">
    <location>
        <begin position="289"/>
        <end position="312"/>
    </location>
</feature>
<dbReference type="PANTHER" id="PTHR43685">
    <property type="entry name" value="GLYCOSYLTRANSFERASE"/>
    <property type="match status" value="1"/>
</dbReference>
<dbReference type="AlphaFoldDB" id="A0A1Q5PCG2"/>
<protein>
    <recommendedName>
        <fullName evidence="2">Glycosyltransferase 2-like domain-containing protein</fullName>
    </recommendedName>
</protein>
<keyword evidence="4" id="KW-1185">Reference proteome</keyword>
<proteinExistence type="predicted"/>